<dbReference type="Proteomes" id="UP000306585">
    <property type="component" value="Unassembled WGS sequence"/>
</dbReference>
<name>A0A5R9GKC5_9PROT</name>
<accession>A0A5R9GKC5</accession>
<dbReference type="RefSeq" id="WP_138239769.1">
    <property type="nucleotide sequence ID" value="NZ_VBRY01000010.1"/>
</dbReference>
<comment type="caution">
    <text evidence="1">The sequence shown here is derived from an EMBL/GenBank/DDBJ whole genome shotgun (WGS) entry which is preliminary data.</text>
</comment>
<organism evidence="1 2">
    <name type="scientific">Mariprofundus erugo</name>
    <dbReference type="NCBI Taxonomy" id="2528639"/>
    <lineage>
        <taxon>Bacteria</taxon>
        <taxon>Pseudomonadati</taxon>
        <taxon>Pseudomonadota</taxon>
        <taxon>Candidatius Mariprofundia</taxon>
        <taxon>Mariprofundales</taxon>
        <taxon>Mariprofundaceae</taxon>
        <taxon>Mariprofundus</taxon>
    </lineage>
</organism>
<gene>
    <name evidence="1" type="ORF">FEF65_10465</name>
</gene>
<keyword evidence="2" id="KW-1185">Reference proteome</keyword>
<evidence type="ECO:0000313" key="2">
    <source>
        <dbReference type="Proteomes" id="UP000306585"/>
    </source>
</evidence>
<evidence type="ECO:0000313" key="1">
    <source>
        <dbReference type="EMBL" id="TLS66238.1"/>
    </source>
</evidence>
<dbReference type="AlphaFoldDB" id="A0A5R9GKC5"/>
<dbReference type="EMBL" id="VBRY01000010">
    <property type="protein sequence ID" value="TLS66238.1"/>
    <property type="molecule type" value="Genomic_DNA"/>
</dbReference>
<protein>
    <submittedName>
        <fullName evidence="1">Hydrogenase maturation nickel metallochaperone HypA</fullName>
    </submittedName>
</protein>
<reference evidence="1 2" key="1">
    <citation type="journal article" date="2019" name="Appl. Environ. Microbiol.">
        <title>Environmental Evidence and Genomic Insight of Iron-oxidizing Bacteria Preference Towards More Corrosion Resistant Stainless Steel at Higher Salinities.</title>
        <authorList>
            <person name="Garrison C.E."/>
            <person name="Price K.A."/>
            <person name="Field E.K."/>
        </authorList>
    </citation>
    <scope>NUCLEOTIDE SEQUENCE [LARGE SCALE GENOMIC DNA]</scope>
    <source>
        <strain evidence="1 2">P3</strain>
    </source>
</reference>
<sequence>MSIDPDKLVPVVCSNPDCGKEIAGKHYPVKFPFKCPFCGKMIRPGSQPA</sequence>
<proteinExistence type="predicted"/>